<evidence type="ECO:0000313" key="3">
    <source>
        <dbReference type="Proteomes" id="UP000034164"/>
    </source>
</evidence>
<dbReference type="AlphaFoldDB" id="A0A0G2HR96"/>
<dbReference type="VEuPathDB" id="FungiDB:EMCG_04688"/>
<name>A0A0G2HR96_9EURO</name>
<sequence length="169" mass="18755">MAPQSLSVNPISREEMANFSDTSSLSSLSSTPTLPPDSDLLIPGPSAVNQYRMDVVHDERTIEQALNENGQKHKRKGKEPNKIRLPPVPMSLFGVIRGSLGSRGSSEHQLAANAKVTEMIVNHDMNDLNRELKKIVQSARKKWKAAFNKAKQDHPEMLNAFKTMEVSPL</sequence>
<dbReference type="OrthoDB" id="4187782at2759"/>
<evidence type="ECO:0000313" key="2">
    <source>
        <dbReference type="EMBL" id="KKZ60642.1"/>
    </source>
</evidence>
<reference evidence="3" key="1">
    <citation type="journal article" date="2015" name="PLoS Genet.">
        <title>The dynamic genome and transcriptome of the human fungal pathogen Blastomyces and close relative Emmonsia.</title>
        <authorList>
            <person name="Munoz J.F."/>
            <person name="Gauthier G.M."/>
            <person name="Desjardins C.A."/>
            <person name="Gallo J.E."/>
            <person name="Holder J."/>
            <person name="Sullivan T.D."/>
            <person name="Marty A.J."/>
            <person name="Carmen J.C."/>
            <person name="Chen Z."/>
            <person name="Ding L."/>
            <person name="Gujja S."/>
            <person name="Magrini V."/>
            <person name="Misas E."/>
            <person name="Mitreva M."/>
            <person name="Priest M."/>
            <person name="Saif S."/>
            <person name="Whiston E.A."/>
            <person name="Young S."/>
            <person name="Zeng Q."/>
            <person name="Goldman W.E."/>
            <person name="Mardis E.R."/>
            <person name="Taylor J.W."/>
            <person name="McEwen J.G."/>
            <person name="Clay O.K."/>
            <person name="Klein B.S."/>
            <person name="Cuomo C.A."/>
        </authorList>
    </citation>
    <scope>NUCLEOTIDE SEQUENCE [LARGE SCALE GENOMIC DNA]</scope>
    <source>
        <strain evidence="3">UAMH 3008</strain>
    </source>
</reference>
<feature type="region of interest" description="Disordered" evidence="1">
    <location>
        <begin position="1"/>
        <end position="45"/>
    </location>
</feature>
<evidence type="ECO:0000256" key="1">
    <source>
        <dbReference type="SAM" id="MobiDB-lite"/>
    </source>
</evidence>
<gene>
    <name evidence="2" type="ORF">EMCG_04688</name>
</gene>
<dbReference type="Proteomes" id="UP000034164">
    <property type="component" value="Unassembled WGS sequence"/>
</dbReference>
<proteinExistence type="predicted"/>
<comment type="caution">
    <text evidence="2">The sequence shown here is derived from an EMBL/GenBank/DDBJ whole genome shotgun (WGS) entry which is preliminary data.</text>
</comment>
<feature type="compositionally biased region" description="Low complexity" evidence="1">
    <location>
        <begin position="20"/>
        <end position="41"/>
    </location>
</feature>
<dbReference type="EMBL" id="LCZI01001500">
    <property type="protein sequence ID" value="KKZ60642.1"/>
    <property type="molecule type" value="Genomic_DNA"/>
</dbReference>
<accession>A0A0G2HR96</accession>
<protein>
    <submittedName>
        <fullName evidence="2">Uncharacterized protein</fullName>
    </submittedName>
</protein>
<feature type="compositionally biased region" description="Polar residues" evidence="1">
    <location>
        <begin position="1"/>
        <end position="10"/>
    </location>
</feature>
<organism evidence="2 3">
    <name type="scientific">[Emmonsia] crescens</name>
    <dbReference type="NCBI Taxonomy" id="73230"/>
    <lineage>
        <taxon>Eukaryota</taxon>
        <taxon>Fungi</taxon>
        <taxon>Dikarya</taxon>
        <taxon>Ascomycota</taxon>
        <taxon>Pezizomycotina</taxon>
        <taxon>Eurotiomycetes</taxon>
        <taxon>Eurotiomycetidae</taxon>
        <taxon>Onygenales</taxon>
        <taxon>Ajellomycetaceae</taxon>
        <taxon>Emergomyces</taxon>
    </lineage>
</organism>